<feature type="region of interest" description="Disordered" evidence="1">
    <location>
        <begin position="754"/>
        <end position="774"/>
    </location>
</feature>
<feature type="compositionally biased region" description="Basic and acidic residues" evidence="1">
    <location>
        <begin position="327"/>
        <end position="336"/>
    </location>
</feature>
<feature type="compositionally biased region" description="Basic and acidic residues" evidence="1">
    <location>
        <begin position="552"/>
        <end position="563"/>
    </location>
</feature>
<sequence>MTEVAMPAGRLHRHTGSISQIETGALLRSAPTIEMMPNPDFSFPALPAPGTASNPRNAPPRHRRPQSMHGGLQAPQPTSLAHRRNMSAAPAALPTFTFNAEDVTGRKDASTPPLTPEELAPHTPSSSHRHKRGGSEFVGGDSRLGVAISSSPTKSSAPPLPLPLAPPTTKRHMHRRSGANSHHDLSAIMHPPVVSEEPRKSSSLPTTPIGHDETAPPFESPAPVLPAETDAADTFGPPSDSSDSRPVSRPRVGFSDNVEFIPRPLSTISSETESSLSTTRGHSVNNSISSVLSLSAPSPPPKRHPMTPLSTTFEDDNQPRARSSVEISKRIEKEGEWLTSGSSQSLKRPLSEPRLSFAATEQPTKQREVHNKKHSFSHALGFDRRKSEPAIAMKLDPASRVSSVSLHDPSTSVTMSNSENFDAPGLDRRPSTKRIRSWAFSKLSKKGKDKAPSVKRSSIPVRPMSSPDLSVPGRVPISEAPAAETDLDAVLGGDMQSESVDTTPQPRMGMGSTQSDFRSNVFFDEADSENAVVDLDAALGPMMTPPLGSQKPRRELHSSRGTKDFSGLGMHYHRRAESAPELPPFSRGSVISTHSLQDVFEDEAEEETDDERPVSSESSKFESFGTGVHVVDTAEHASETGFSENGLRIRSGEWELERPTTSYGHVGSRLSTPGGDRRPSSIVAETIFEETSPVEPVQAVEIVPAEDEPRASSLTKSSDSSETPTVMAPQAASLLVPDGVHSLMTPDTYQTSTFSSPDFTRRQGSFDNSRVGTAASSITDNRTISSCAGDNPNRVSVDDVPSLTSSRSTMMSTMHPNSSHREFNMENAPPLPAEGLSAVVAAERRRKRASIQSLSQLVGNSFSGKTKAVDDPRPQTAVVSMNGNAPKKEHRLKKLMFWRSKSKQSLNSIS</sequence>
<dbReference type="EMBL" id="JAUTXT010000025">
    <property type="protein sequence ID" value="KAK3673398.1"/>
    <property type="molecule type" value="Genomic_DNA"/>
</dbReference>
<feature type="region of interest" description="Disordered" evidence="1">
    <location>
        <begin position="543"/>
        <end position="568"/>
    </location>
</feature>
<feature type="region of interest" description="Disordered" evidence="1">
    <location>
        <begin position="687"/>
        <end position="726"/>
    </location>
</feature>
<name>A0AAE0WKK1_9PEZI</name>
<evidence type="ECO:0008006" key="4">
    <source>
        <dbReference type="Google" id="ProtNLM"/>
    </source>
</evidence>
<feature type="region of interest" description="Disordered" evidence="1">
    <location>
        <begin position="397"/>
        <end position="483"/>
    </location>
</feature>
<feature type="compositionally biased region" description="Low complexity" evidence="1">
    <location>
        <begin position="237"/>
        <end position="252"/>
    </location>
</feature>
<evidence type="ECO:0000256" key="1">
    <source>
        <dbReference type="SAM" id="MobiDB-lite"/>
    </source>
</evidence>
<dbReference type="Proteomes" id="UP001274830">
    <property type="component" value="Unassembled WGS sequence"/>
</dbReference>
<keyword evidence="3" id="KW-1185">Reference proteome</keyword>
<feature type="compositionally biased region" description="Low complexity" evidence="1">
    <location>
        <begin position="265"/>
        <end position="296"/>
    </location>
</feature>
<feature type="region of interest" description="Disordered" evidence="1">
    <location>
        <begin position="495"/>
        <end position="515"/>
    </location>
</feature>
<evidence type="ECO:0000313" key="2">
    <source>
        <dbReference type="EMBL" id="KAK3673398.1"/>
    </source>
</evidence>
<feature type="compositionally biased region" description="Acidic residues" evidence="1">
    <location>
        <begin position="600"/>
        <end position="610"/>
    </location>
</feature>
<accession>A0AAE0WKK1</accession>
<dbReference type="AlphaFoldDB" id="A0AAE0WKK1"/>
<comment type="caution">
    <text evidence="2">The sequence shown here is derived from an EMBL/GenBank/DDBJ whole genome shotgun (WGS) entry which is preliminary data.</text>
</comment>
<feature type="region of interest" description="Disordered" evidence="1">
    <location>
        <begin position="37"/>
        <end position="382"/>
    </location>
</feature>
<feature type="region of interest" description="Disordered" evidence="1">
    <location>
        <begin position="862"/>
        <end position="910"/>
    </location>
</feature>
<protein>
    <recommendedName>
        <fullName evidence="4">Cell wall proline rich protein</fullName>
    </recommendedName>
</protein>
<proteinExistence type="predicted"/>
<feature type="compositionally biased region" description="Polar residues" evidence="1">
    <location>
        <begin position="400"/>
        <end position="420"/>
    </location>
</feature>
<feature type="region of interest" description="Disordered" evidence="1">
    <location>
        <begin position="1"/>
        <end position="22"/>
    </location>
</feature>
<feature type="region of interest" description="Disordered" evidence="1">
    <location>
        <begin position="660"/>
        <end position="679"/>
    </location>
</feature>
<reference evidence="2" key="1">
    <citation type="submission" date="2023-07" db="EMBL/GenBank/DDBJ databases">
        <title>Black Yeasts Isolated from many extreme environments.</title>
        <authorList>
            <person name="Coleine C."/>
            <person name="Stajich J.E."/>
            <person name="Selbmann L."/>
        </authorList>
    </citation>
    <scope>NUCLEOTIDE SEQUENCE</scope>
    <source>
        <strain evidence="2">CCFEE 5485</strain>
    </source>
</reference>
<feature type="compositionally biased region" description="Low complexity" evidence="1">
    <location>
        <begin position="712"/>
        <end position="721"/>
    </location>
</feature>
<organism evidence="2 3">
    <name type="scientific">Recurvomyces mirabilis</name>
    <dbReference type="NCBI Taxonomy" id="574656"/>
    <lineage>
        <taxon>Eukaryota</taxon>
        <taxon>Fungi</taxon>
        <taxon>Dikarya</taxon>
        <taxon>Ascomycota</taxon>
        <taxon>Pezizomycotina</taxon>
        <taxon>Dothideomycetes</taxon>
        <taxon>Dothideomycetidae</taxon>
        <taxon>Mycosphaerellales</taxon>
        <taxon>Teratosphaeriaceae</taxon>
        <taxon>Recurvomyces</taxon>
    </lineage>
</organism>
<feature type="region of interest" description="Disordered" evidence="1">
    <location>
        <begin position="600"/>
        <end position="624"/>
    </location>
</feature>
<evidence type="ECO:0000313" key="3">
    <source>
        <dbReference type="Proteomes" id="UP001274830"/>
    </source>
</evidence>
<feature type="compositionally biased region" description="Basic residues" evidence="1">
    <location>
        <begin position="888"/>
        <end position="902"/>
    </location>
</feature>
<feature type="compositionally biased region" description="Polar residues" evidence="1">
    <location>
        <begin position="496"/>
        <end position="515"/>
    </location>
</feature>
<gene>
    <name evidence="2" type="ORF">LTR78_006631</name>
</gene>